<dbReference type="InterPro" id="IPR050196">
    <property type="entry name" value="Cytochrome_P450_Monoox"/>
</dbReference>
<keyword evidence="9" id="KW-0472">Membrane</keyword>
<dbReference type="GO" id="GO:0004497">
    <property type="term" value="F:monooxygenase activity"/>
    <property type="evidence" value="ECO:0007669"/>
    <property type="project" value="UniProtKB-KW"/>
</dbReference>
<dbReference type="PANTHER" id="PTHR24291:SF50">
    <property type="entry name" value="BIFUNCTIONAL ALBAFLAVENONE MONOOXYGENASE_TERPENE SYNTHASE"/>
    <property type="match status" value="1"/>
</dbReference>
<dbReference type="PANTHER" id="PTHR24291">
    <property type="entry name" value="CYTOCHROME P450 FAMILY 4"/>
    <property type="match status" value="1"/>
</dbReference>
<comment type="cofactor">
    <cofactor evidence="7">
        <name>heme</name>
        <dbReference type="ChEBI" id="CHEBI:30413"/>
    </cofactor>
</comment>
<evidence type="ECO:0000313" key="10">
    <source>
        <dbReference type="EMBL" id="ABY59978.1"/>
    </source>
</evidence>
<proteinExistence type="inferred from homology"/>
<evidence type="ECO:0000256" key="8">
    <source>
        <dbReference type="RuleBase" id="RU000461"/>
    </source>
</evidence>
<dbReference type="PRINTS" id="PR00385">
    <property type="entry name" value="P450"/>
</dbReference>
<reference evidence="10" key="1">
    <citation type="journal article" date="2009" name="BMC Genomics">
        <title>Genome-wide identification and characterization of cytochrome P450 monooxygenase genes in the ciliate Tetrahymena thermophila.</title>
        <authorList>
            <person name="Fu C."/>
            <person name="Xiong J."/>
            <person name="Miao W."/>
        </authorList>
    </citation>
    <scope>NUCLEOTIDE SEQUENCE</scope>
    <source>
        <strain evidence="10">SB210</strain>
    </source>
</reference>
<dbReference type="Pfam" id="PF00067">
    <property type="entry name" value="p450"/>
    <property type="match status" value="1"/>
</dbReference>
<evidence type="ECO:0000256" key="1">
    <source>
        <dbReference type="ARBA" id="ARBA00010617"/>
    </source>
</evidence>
<evidence type="ECO:0000256" key="3">
    <source>
        <dbReference type="ARBA" id="ARBA00022723"/>
    </source>
</evidence>
<dbReference type="GO" id="GO:0016705">
    <property type="term" value="F:oxidoreductase activity, acting on paired donors, with incorporation or reduction of molecular oxygen"/>
    <property type="evidence" value="ECO:0007669"/>
    <property type="project" value="InterPro"/>
</dbReference>
<keyword evidence="4 8" id="KW-0560">Oxidoreductase</keyword>
<feature type="transmembrane region" description="Helical" evidence="9">
    <location>
        <begin position="6"/>
        <end position="24"/>
    </location>
</feature>
<keyword evidence="6 8" id="KW-0503">Monooxygenase</keyword>
<dbReference type="Gene3D" id="1.10.630.10">
    <property type="entry name" value="Cytochrome P450"/>
    <property type="match status" value="1"/>
</dbReference>
<keyword evidence="5 7" id="KW-0408">Iron</keyword>
<evidence type="ECO:0000256" key="2">
    <source>
        <dbReference type="ARBA" id="ARBA00022617"/>
    </source>
</evidence>
<protein>
    <submittedName>
        <fullName evidence="10">Cytochrome P450 monooxygenase CYP5010A4</fullName>
    </submittedName>
</protein>
<dbReference type="SUPFAM" id="SSF48264">
    <property type="entry name" value="Cytochrome P450"/>
    <property type="match status" value="1"/>
</dbReference>
<organism evidence="10">
    <name type="scientific">Tetrahymena thermophila</name>
    <dbReference type="NCBI Taxonomy" id="5911"/>
    <lineage>
        <taxon>Eukaryota</taxon>
        <taxon>Sar</taxon>
        <taxon>Alveolata</taxon>
        <taxon>Ciliophora</taxon>
        <taxon>Intramacronucleata</taxon>
        <taxon>Oligohymenophorea</taxon>
        <taxon>Hymenostomatida</taxon>
        <taxon>Tetrahymenina</taxon>
        <taxon>Tetrahymenidae</taxon>
        <taxon>Tetrahymena</taxon>
    </lineage>
</organism>
<keyword evidence="9" id="KW-1133">Transmembrane helix</keyword>
<dbReference type="EMBL" id="EU349047">
    <property type="protein sequence ID" value="ABY59978.1"/>
    <property type="molecule type" value="Genomic_DNA"/>
</dbReference>
<name>B0FST5_TETTH</name>
<dbReference type="InterPro" id="IPR036396">
    <property type="entry name" value="Cyt_P450_sf"/>
</dbReference>
<evidence type="ECO:0000256" key="9">
    <source>
        <dbReference type="SAM" id="Phobius"/>
    </source>
</evidence>
<dbReference type="InterPro" id="IPR002401">
    <property type="entry name" value="Cyt_P450_E_grp-I"/>
</dbReference>
<gene>
    <name evidence="10" type="primary">CYP</name>
</gene>
<evidence type="ECO:0000256" key="4">
    <source>
        <dbReference type="ARBA" id="ARBA00023002"/>
    </source>
</evidence>
<dbReference type="PRINTS" id="PR00463">
    <property type="entry name" value="EP450I"/>
</dbReference>
<dbReference type="InterPro" id="IPR017972">
    <property type="entry name" value="Cyt_P450_CS"/>
</dbReference>
<evidence type="ECO:0000256" key="6">
    <source>
        <dbReference type="ARBA" id="ARBA00023033"/>
    </source>
</evidence>
<dbReference type="PROSITE" id="PS00086">
    <property type="entry name" value="CYTOCHROME_P450"/>
    <property type="match status" value="1"/>
</dbReference>
<sequence>MAFLELIGASILAFIIFLVIKYYVLTKMAMRFYANQGIKEYKYYPVTGMAKEWMDYSSSDNLKTIKYIKFDDKFKGEDAILSNLLDRALLIFTNPNLINEFLQNQQNYIKFEAPVVGFKQFLGNGIALEEGEKWKSKRKFISKLFKFDVVVNYLNSIRKISKMMLDRVENDSNFSVQKSFEAINSAISVQIFMGANIDDYKIDGKNPYDAIDTMCFEIFQHYLNLIPGILGERFVKLKLRKSDRIICEKVQYVRQQMKNIILDTIKREKSHAEQNKESENINIIALLIKEGHKLDEEKEIIDILELTFSLYFASRDTLASVLTMMLYYLIKNPDYFKLVEKEVLSLPQNYSFSDIQKLDFLQACFKETIRINTSAPILFTREAKVDHKIGNYNIQKGTYVNVGLISNQIDETYFKDPLTFNPNRWLDHSAENMIKENPFVYLPFSGGMRNCIGQHLANLQAKIVLVEFVKKYQIPQMPNDFVLEFVIKQNYQIKNPLILNLTKRQAY</sequence>
<keyword evidence="2 7" id="KW-0349">Heme</keyword>
<dbReference type="AlphaFoldDB" id="B0FST5"/>
<dbReference type="InterPro" id="IPR001128">
    <property type="entry name" value="Cyt_P450"/>
</dbReference>
<evidence type="ECO:0000256" key="5">
    <source>
        <dbReference type="ARBA" id="ARBA00023004"/>
    </source>
</evidence>
<dbReference type="GO" id="GO:0020037">
    <property type="term" value="F:heme binding"/>
    <property type="evidence" value="ECO:0007669"/>
    <property type="project" value="InterPro"/>
</dbReference>
<evidence type="ECO:0000256" key="7">
    <source>
        <dbReference type="PIRSR" id="PIRSR602401-1"/>
    </source>
</evidence>
<comment type="similarity">
    <text evidence="1 8">Belongs to the cytochrome P450 family.</text>
</comment>
<dbReference type="GO" id="GO:0005506">
    <property type="term" value="F:iron ion binding"/>
    <property type="evidence" value="ECO:0007669"/>
    <property type="project" value="InterPro"/>
</dbReference>
<feature type="binding site" description="axial binding residue" evidence="7">
    <location>
        <position position="451"/>
    </location>
    <ligand>
        <name>heme</name>
        <dbReference type="ChEBI" id="CHEBI:30413"/>
    </ligand>
    <ligandPart>
        <name>Fe</name>
        <dbReference type="ChEBI" id="CHEBI:18248"/>
    </ligandPart>
</feature>
<keyword evidence="9" id="KW-0812">Transmembrane</keyword>
<keyword evidence="3 7" id="KW-0479">Metal-binding</keyword>
<accession>B0FST5</accession>